<keyword evidence="13" id="KW-1185">Reference proteome</keyword>
<dbReference type="GO" id="GO:0005254">
    <property type="term" value="F:chloride channel activity"/>
    <property type="evidence" value="ECO:0007669"/>
    <property type="project" value="UniProtKB-KW"/>
</dbReference>
<feature type="compositionally biased region" description="Basic and acidic residues" evidence="10">
    <location>
        <begin position="1"/>
        <end position="12"/>
    </location>
</feature>
<feature type="transmembrane region" description="Helical" evidence="11">
    <location>
        <begin position="322"/>
        <end position="344"/>
    </location>
</feature>
<feature type="transmembrane region" description="Helical" evidence="11">
    <location>
        <begin position="415"/>
        <end position="432"/>
    </location>
</feature>
<organism evidence="12 13">
    <name type="scientific">Aureimonas flava</name>
    <dbReference type="NCBI Taxonomy" id="2320271"/>
    <lineage>
        <taxon>Bacteria</taxon>
        <taxon>Pseudomonadati</taxon>
        <taxon>Pseudomonadota</taxon>
        <taxon>Alphaproteobacteria</taxon>
        <taxon>Hyphomicrobiales</taxon>
        <taxon>Aurantimonadaceae</taxon>
        <taxon>Aureimonas</taxon>
    </lineage>
</organism>
<feature type="transmembrane region" description="Helical" evidence="11">
    <location>
        <begin position="85"/>
        <end position="103"/>
    </location>
</feature>
<evidence type="ECO:0000256" key="10">
    <source>
        <dbReference type="SAM" id="MobiDB-lite"/>
    </source>
</evidence>
<evidence type="ECO:0000256" key="11">
    <source>
        <dbReference type="SAM" id="Phobius"/>
    </source>
</evidence>
<evidence type="ECO:0000256" key="9">
    <source>
        <dbReference type="ARBA" id="ARBA00023303"/>
    </source>
</evidence>
<dbReference type="EMBL" id="QYRN01000002">
    <property type="protein sequence ID" value="RIY02582.1"/>
    <property type="molecule type" value="Genomic_DNA"/>
</dbReference>
<dbReference type="OrthoDB" id="9814803at2"/>
<keyword evidence="5" id="KW-0406">Ion transport</keyword>
<evidence type="ECO:0000256" key="5">
    <source>
        <dbReference type="ARBA" id="ARBA00023065"/>
    </source>
</evidence>
<dbReference type="PANTHER" id="PTHR43427:SF6">
    <property type="entry name" value="CHLORIDE CHANNEL PROTEIN CLC-E"/>
    <property type="match status" value="1"/>
</dbReference>
<feature type="transmembrane region" description="Helical" evidence="11">
    <location>
        <begin position="215"/>
        <end position="239"/>
    </location>
</feature>
<keyword evidence="9" id="KW-0407">Ion channel</keyword>
<dbReference type="Gene3D" id="3.10.580.10">
    <property type="entry name" value="CBS-domain"/>
    <property type="match status" value="1"/>
</dbReference>
<keyword evidence="7" id="KW-0869">Chloride channel</keyword>
<evidence type="ECO:0000256" key="1">
    <source>
        <dbReference type="ARBA" id="ARBA00004141"/>
    </source>
</evidence>
<dbReference type="InterPro" id="IPR050368">
    <property type="entry name" value="ClC-type_chloride_channel"/>
</dbReference>
<dbReference type="PRINTS" id="PR00762">
    <property type="entry name" value="CLCHANNEL"/>
</dbReference>
<dbReference type="InterPro" id="IPR001807">
    <property type="entry name" value="ClC"/>
</dbReference>
<dbReference type="SUPFAM" id="SSF54631">
    <property type="entry name" value="CBS-domain pair"/>
    <property type="match status" value="1"/>
</dbReference>
<evidence type="ECO:0000313" key="13">
    <source>
        <dbReference type="Proteomes" id="UP000265750"/>
    </source>
</evidence>
<comment type="subcellular location">
    <subcellularLocation>
        <location evidence="1">Membrane</location>
        <topology evidence="1">Multi-pass membrane protein</topology>
    </subcellularLocation>
</comment>
<dbReference type="Proteomes" id="UP000265750">
    <property type="component" value="Unassembled WGS sequence"/>
</dbReference>
<feature type="region of interest" description="Disordered" evidence="10">
    <location>
        <begin position="1"/>
        <end position="21"/>
    </location>
</feature>
<evidence type="ECO:0000313" key="12">
    <source>
        <dbReference type="EMBL" id="RIY02582.1"/>
    </source>
</evidence>
<dbReference type="SUPFAM" id="SSF81340">
    <property type="entry name" value="Clc chloride channel"/>
    <property type="match status" value="1"/>
</dbReference>
<evidence type="ECO:0000256" key="3">
    <source>
        <dbReference type="ARBA" id="ARBA00022692"/>
    </source>
</evidence>
<keyword evidence="2" id="KW-0813">Transport</keyword>
<dbReference type="Gene3D" id="1.10.3080.10">
    <property type="entry name" value="Clc chloride channel"/>
    <property type="match status" value="1"/>
</dbReference>
<feature type="transmembrane region" description="Helical" evidence="11">
    <location>
        <begin position="373"/>
        <end position="395"/>
    </location>
</feature>
<dbReference type="PANTHER" id="PTHR43427">
    <property type="entry name" value="CHLORIDE CHANNEL PROTEIN CLC-E"/>
    <property type="match status" value="1"/>
</dbReference>
<proteinExistence type="predicted"/>
<keyword evidence="8" id="KW-0868">Chloride</keyword>
<name>A0A3A1WP80_9HYPH</name>
<evidence type="ECO:0000256" key="8">
    <source>
        <dbReference type="ARBA" id="ARBA00023214"/>
    </source>
</evidence>
<gene>
    <name evidence="12" type="ORF">D3218_04240</name>
</gene>
<dbReference type="CDD" id="cd00400">
    <property type="entry name" value="Voltage_gated_ClC"/>
    <property type="match status" value="1"/>
</dbReference>
<evidence type="ECO:0000256" key="4">
    <source>
        <dbReference type="ARBA" id="ARBA00022989"/>
    </source>
</evidence>
<dbReference type="AlphaFoldDB" id="A0A3A1WP80"/>
<comment type="caution">
    <text evidence="12">The sequence shown here is derived from an EMBL/GenBank/DDBJ whole genome shotgun (WGS) entry which is preliminary data.</text>
</comment>
<dbReference type="GO" id="GO:0034707">
    <property type="term" value="C:chloride channel complex"/>
    <property type="evidence" value="ECO:0007669"/>
    <property type="project" value="UniProtKB-KW"/>
</dbReference>
<feature type="transmembrane region" description="Helical" evidence="11">
    <location>
        <begin position="179"/>
        <end position="203"/>
    </location>
</feature>
<feature type="transmembrane region" description="Helical" evidence="11">
    <location>
        <begin position="251"/>
        <end position="269"/>
    </location>
</feature>
<evidence type="ECO:0000256" key="7">
    <source>
        <dbReference type="ARBA" id="ARBA00023173"/>
    </source>
</evidence>
<feature type="transmembrane region" description="Helical" evidence="11">
    <location>
        <begin position="350"/>
        <end position="368"/>
    </location>
</feature>
<dbReference type="InterPro" id="IPR014743">
    <property type="entry name" value="Cl-channel_core"/>
</dbReference>
<dbReference type="InterPro" id="IPR046342">
    <property type="entry name" value="CBS_dom_sf"/>
</dbReference>
<dbReference type="Pfam" id="PF00654">
    <property type="entry name" value="Voltage_CLC"/>
    <property type="match status" value="1"/>
</dbReference>
<sequence length="600" mass="61947">MDGGKAPREAPRDAPATAPPVKAPSRFRAWVRGNEIGLVLVAAVVGVLAGLVVTVIGWAAQGLHVLLFGADDGHLSAMAALGSPWHAALPACGGAILGAYLLWARGRKVRPLVDPIEANALHGGRMSIRDSVIVVLQNLVSNGFGASVGLEAAYTQMAGGLASRLGTAFEMRRGDLRMLVGCGAAGAIAAAFNAPLTGAFYAFELIIGTYSVVTLAPVVAAALCGTFVARFLGAAPFLIEVGTPGTITAPDYPPAILLAILAAGLGIAIMKGVTTVERGVRGSGLPAPLRPVAGGLVVGALALATPQVLSSGHGALHLQLDLPASAGALLLVLALKALASAVSIGSGFRGGLFFASLFMGALLGKLFADVAPLLFAGTALPAVTFAIVGMSSLAVTVVGGPMTMTFLALEMTGDFPITALALAAVVTASLTARKTFGYSFATWRFHLRGENIRSAHDIGWIRNLTVGRMMRTDVRTATLGTSLKTFRRDFPLGSAQRVVVVDAQDAYAGIVLVSDAYSDTATDPEARIDDLLRWGDAVLLPQMSAREAAGLFDSAESEALAVIDGPKTRNVVGLLTESHTLRRYSEELEMRRREAAGETA</sequence>
<evidence type="ECO:0000256" key="2">
    <source>
        <dbReference type="ARBA" id="ARBA00022448"/>
    </source>
</evidence>
<keyword evidence="3 11" id="KW-0812">Transmembrane</keyword>
<keyword evidence="6 11" id="KW-0472">Membrane</keyword>
<keyword evidence="4 11" id="KW-1133">Transmembrane helix</keyword>
<protein>
    <submittedName>
        <fullName evidence="12">Chloride channel protein</fullName>
    </submittedName>
</protein>
<dbReference type="RefSeq" id="WP_119538660.1">
    <property type="nucleotide sequence ID" value="NZ_QYRN01000002.1"/>
</dbReference>
<feature type="transmembrane region" description="Helical" evidence="11">
    <location>
        <begin position="289"/>
        <end position="310"/>
    </location>
</feature>
<reference evidence="13" key="1">
    <citation type="submission" date="2018-09" db="EMBL/GenBank/DDBJ databases">
        <authorList>
            <person name="Tuo L."/>
        </authorList>
    </citation>
    <scope>NUCLEOTIDE SEQUENCE [LARGE SCALE GENOMIC DNA]</scope>
    <source>
        <strain evidence="13">M2BS4Y-1</strain>
    </source>
</reference>
<accession>A0A3A1WP80</accession>
<feature type="transmembrane region" description="Helical" evidence="11">
    <location>
        <begin position="36"/>
        <end position="60"/>
    </location>
</feature>
<evidence type="ECO:0000256" key="6">
    <source>
        <dbReference type="ARBA" id="ARBA00023136"/>
    </source>
</evidence>